<sequence>MYAWIWRHLPGPTWFRVVEALVLIAAVVLILMQVVFPVVSDWMPYNDVRV</sequence>
<organism evidence="2 3">
    <name type="scientific">Corynebacterium pseudokroppenstedtii</name>
    <dbReference type="NCBI Taxonomy" id="2804917"/>
    <lineage>
        <taxon>Bacteria</taxon>
        <taxon>Bacillati</taxon>
        <taxon>Actinomycetota</taxon>
        <taxon>Actinomycetes</taxon>
        <taxon>Mycobacteriales</taxon>
        <taxon>Corynebacteriaceae</taxon>
        <taxon>Corynebacterium</taxon>
    </lineage>
</organism>
<protein>
    <submittedName>
        <fullName evidence="2">Uncharacterized protein</fullName>
    </submittedName>
</protein>
<dbReference type="EMBL" id="CP137757">
    <property type="protein sequence ID" value="WPF25077.1"/>
    <property type="molecule type" value="Genomic_DNA"/>
</dbReference>
<feature type="transmembrane region" description="Helical" evidence="1">
    <location>
        <begin position="20"/>
        <end position="39"/>
    </location>
</feature>
<dbReference type="KEGG" id="cpsk:Q0N40_00480"/>
<dbReference type="Proteomes" id="UP001174314">
    <property type="component" value="Chromosome"/>
</dbReference>
<proteinExistence type="predicted"/>
<accession>A0AAU0PZ41</accession>
<reference evidence="2 3" key="1">
    <citation type="submission" date="2023-10" db="EMBL/GenBank/DDBJ databases">
        <title>complete genome sequence of Corynebacterium pseudokroppenstedtii P15-C1.</title>
        <authorList>
            <person name="Bruggemann H."/>
            <person name="Poehlein A."/>
        </authorList>
    </citation>
    <scope>NUCLEOTIDE SEQUENCE [LARGE SCALE GENOMIC DNA]</scope>
    <source>
        <strain evidence="2 3">P15_C1</strain>
    </source>
</reference>
<keyword evidence="1" id="KW-0812">Transmembrane</keyword>
<dbReference type="RefSeq" id="WP_204087819.1">
    <property type="nucleotide sequence ID" value="NZ_CP137757.1"/>
</dbReference>
<evidence type="ECO:0000313" key="3">
    <source>
        <dbReference type="Proteomes" id="UP001174314"/>
    </source>
</evidence>
<evidence type="ECO:0000256" key="1">
    <source>
        <dbReference type="SAM" id="Phobius"/>
    </source>
</evidence>
<gene>
    <name evidence="2" type="ORF">Q0N40_00480</name>
</gene>
<dbReference type="AlphaFoldDB" id="A0AAU0PZ41"/>
<evidence type="ECO:0000313" key="2">
    <source>
        <dbReference type="EMBL" id="WPF25077.1"/>
    </source>
</evidence>
<keyword evidence="1" id="KW-0472">Membrane</keyword>
<keyword evidence="3" id="KW-1185">Reference proteome</keyword>
<keyword evidence="1" id="KW-1133">Transmembrane helix</keyword>
<name>A0AAU0PZ41_9CORY</name>